<name>A0ABW5JB13_9BACT</name>
<keyword evidence="2" id="KW-1185">Reference proteome</keyword>
<accession>A0ABW5JB13</accession>
<sequence>MGLDIGIRMNKKVESVYLKEKFHPWVEEDFDFGCLSRGYCSLMLLQFESGNEELFIDLKNVFGYDCTFLQRPKVNHVEEGEDTLFQFGWEESERFLAQLKELKFIIDNKQSFIKPSHWPLEWGEYFITDGSFFNDISNLVEVLEICNAEGVTEVCYVVG</sequence>
<dbReference type="EMBL" id="JBHULC010000021">
    <property type="protein sequence ID" value="MFD2522542.1"/>
    <property type="molecule type" value="Genomic_DNA"/>
</dbReference>
<gene>
    <name evidence="1" type="ORF">ACFSR2_16710</name>
</gene>
<dbReference type="RefSeq" id="WP_340237502.1">
    <property type="nucleotide sequence ID" value="NZ_JBBEWC010000008.1"/>
</dbReference>
<evidence type="ECO:0000313" key="2">
    <source>
        <dbReference type="Proteomes" id="UP001597510"/>
    </source>
</evidence>
<reference evidence="2" key="1">
    <citation type="journal article" date="2019" name="Int. J. Syst. Evol. Microbiol.">
        <title>The Global Catalogue of Microorganisms (GCM) 10K type strain sequencing project: providing services to taxonomists for standard genome sequencing and annotation.</title>
        <authorList>
            <consortium name="The Broad Institute Genomics Platform"/>
            <consortium name="The Broad Institute Genome Sequencing Center for Infectious Disease"/>
            <person name="Wu L."/>
            <person name="Ma J."/>
        </authorList>
    </citation>
    <scope>NUCLEOTIDE SEQUENCE [LARGE SCALE GENOMIC DNA]</scope>
    <source>
        <strain evidence="2">KCTC 52344</strain>
    </source>
</reference>
<protein>
    <submittedName>
        <fullName evidence="1">Uncharacterized protein</fullName>
    </submittedName>
</protein>
<organism evidence="1 2">
    <name type="scientific">Emticicia soli</name>
    <dbReference type="NCBI Taxonomy" id="2027878"/>
    <lineage>
        <taxon>Bacteria</taxon>
        <taxon>Pseudomonadati</taxon>
        <taxon>Bacteroidota</taxon>
        <taxon>Cytophagia</taxon>
        <taxon>Cytophagales</taxon>
        <taxon>Leadbetterellaceae</taxon>
        <taxon>Emticicia</taxon>
    </lineage>
</organism>
<evidence type="ECO:0000313" key="1">
    <source>
        <dbReference type="EMBL" id="MFD2522542.1"/>
    </source>
</evidence>
<comment type="caution">
    <text evidence="1">The sequence shown here is derived from an EMBL/GenBank/DDBJ whole genome shotgun (WGS) entry which is preliminary data.</text>
</comment>
<proteinExistence type="predicted"/>
<dbReference type="Proteomes" id="UP001597510">
    <property type="component" value="Unassembled WGS sequence"/>
</dbReference>